<evidence type="ECO:0000313" key="3">
    <source>
        <dbReference type="Proteomes" id="UP000290932"/>
    </source>
</evidence>
<feature type="domain" description="FAS1" evidence="1">
    <location>
        <begin position="15"/>
        <end position="145"/>
    </location>
</feature>
<sequence length="156" mass="17002">MWQERGSPVPGGMKMKNIIETAQEDARLTTLVRAIAAAGMDTTLAGEGRYTLFAPADEAFSKMPEGLLDELLANRRRLIAILSYHVVSGKLTSQELQTMESIKTLLGDHVDIEASEGVLRVNNARIIESDIEGSNGICHIIDTVLIPCVAEARIVR</sequence>
<evidence type="ECO:0000259" key="1">
    <source>
        <dbReference type="PROSITE" id="PS50213"/>
    </source>
</evidence>
<dbReference type="EMBL" id="LHQS01000002">
    <property type="protein sequence ID" value="RXE56579.1"/>
    <property type="molecule type" value="Genomic_DNA"/>
</dbReference>
<protein>
    <recommendedName>
        <fullName evidence="1">FAS1 domain-containing protein</fullName>
    </recommendedName>
</protein>
<dbReference type="Pfam" id="PF02469">
    <property type="entry name" value="Fasciclin"/>
    <property type="match status" value="1"/>
</dbReference>
<dbReference type="AlphaFoldDB" id="A0A498H0W0"/>
<dbReference type="PROSITE" id="PS50213">
    <property type="entry name" value="FAS1"/>
    <property type="match status" value="1"/>
</dbReference>
<gene>
    <name evidence="2" type="ORF">ABH15_08850</name>
</gene>
<dbReference type="FunFam" id="2.30.180.10:FF:000032">
    <property type="entry name" value="Fasciclin domain-containing protein, putative"/>
    <property type="match status" value="1"/>
</dbReference>
<dbReference type="SUPFAM" id="SSF82153">
    <property type="entry name" value="FAS1 domain"/>
    <property type="match status" value="1"/>
</dbReference>
<organism evidence="2 3">
    <name type="scientific">Methanoculleus taiwanensis</name>
    <dbReference type="NCBI Taxonomy" id="1550565"/>
    <lineage>
        <taxon>Archaea</taxon>
        <taxon>Methanobacteriati</taxon>
        <taxon>Methanobacteriota</taxon>
        <taxon>Stenosarchaea group</taxon>
        <taxon>Methanomicrobia</taxon>
        <taxon>Methanomicrobiales</taxon>
        <taxon>Methanomicrobiaceae</taxon>
        <taxon>Methanoculleus</taxon>
    </lineage>
</organism>
<dbReference type="InterPro" id="IPR050904">
    <property type="entry name" value="Adhesion/Biosynth-related"/>
</dbReference>
<dbReference type="InterPro" id="IPR000782">
    <property type="entry name" value="FAS1_domain"/>
</dbReference>
<evidence type="ECO:0000313" key="2">
    <source>
        <dbReference type="EMBL" id="RXE56579.1"/>
    </source>
</evidence>
<dbReference type="Gene3D" id="2.30.180.10">
    <property type="entry name" value="FAS1 domain"/>
    <property type="match status" value="1"/>
</dbReference>
<accession>A0A498H0W0</accession>
<comment type="caution">
    <text evidence="2">The sequence shown here is derived from an EMBL/GenBank/DDBJ whole genome shotgun (WGS) entry which is preliminary data.</text>
</comment>
<dbReference type="SMART" id="SM00554">
    <property type="entry name" value="FAS1"/>
    <property type="match status" value="1"/>
</dbReference>
<keyword evidence="3" id="KW-1185">Reference proteome</keyword>
<dbReference type="Proteomes" id="UP000290932">
    <property type="component" value="Unassembled WGS sequence"/>
</dbReference>
<name>A0A498H0W0_9EURY</name>
<dbReference type="InterPro" id="IPR036378">
    <property type="entry name" value="FAS1_dom_sf"/>
</dbReference>
<reference evidence="2 3" key="1">
    <citation type="journal article" date="2015" name="Int. J. Syst. Evol. Microbiol.">
        <title>Methanoculleus taiwanensis sp. nov., a methanogen isolated from deep marine sediment at the deformation front area near Taiwan.</title>
        <authorList>
            <person name="Weng C.Y."/>
            <person name="Chen S.C."/>
            <person name="Lai M.C."/>
            <person name="Wu S.Y."/>
            <person name="Lin S."/>
            <person name="Yang T.F."/>
            <person name="Chen P.C."/>
        </authorList>
    </citation>
    <scope>NUCLEOTIDE SEQUENCE [LARGE SCALE GENOMIC DNA]</scope>
    <source>
        <strain evidence="2 3">CYW4</strain>
    </source>
</reference>
<dbReference type="PANTHER" id="PTHR10900:SF77">
    <property type="entry name" value="FI19380P1"/>
    <property type="match status" value="1"/>
</dbReference>
<dbReference type="PANTHER" id="PTHR10900">
    <property type="entry name" value="PERIOSTIN-RELATED"/>
    <property type="match status" value="1"/>
</dbReference>
<proteinExistence type="predicted"/>